<evidence type="ECO:0000313" key="1">
    <source>
        <dbReference type="EMBL" id="CAH1237746.1"/>
    </source>
</evidence>
<keyword evidence="2" id="KW-1185">Reference proteome</keyword>
<dbReference type="AlphaFoldDB" id="A0A8J9YQ41"/>
<accession>A0A8J9YQ41</accession>
<evidence type="ECO:0000313" key="2">
    <source>
        <dbReference type="Proteomes" id="UP000838412"/>
    </source>
</evidence>
<name>A0A8J9YQ41_BRALA</name>
<proteinExistence type="predicted"/>
<dbReference type="EMBL" id="OV696695">
    <property type="protein sequence ID" value="CAH1237746.1"/>
    <property type="molecule type" value="Genomic_DNA"/>
</dbReference>
<dbReference type="Proteomes" id="UP000838412">
    <property type="component" value="Chromosome 10"/>
</dbReference>
<organism evidence="1 2">
    <name type="scientific">Branchiostoma lanceolatum</name>
    <name type="common">Common lancelet</name>
    <name type="synonym">Amphioxus lanceolatum</name>
    <dbReference type="NCBI Taxonomy" id="7740"/>
    <lineage>
        <taxon>Eukaryota</taxon>
        <taxon>Metazoa</taxon>
        <taxon>Chordata</taxon>
        <taxon>Cephalochordata</taxon>
        <taxon>Leptocardii</taxon>
        <taxon>Amphioxiformes</taxon>
        <taxon>Branchiostomatidae</taxon>
        <taxon>Branchiostoma</taxon>
    </lineage>
</organism>
<sequence>MSHQYTCQQYNISTTTTTCQSVRPGVYLYGSTRPSPAGGSRSLRISDHREDYVTSITEGKNVLHDDMMGWFIAVLGARGAARTAVARR</sequence>
<protein>
    <submittedName>
        <fullName evidence="1">Hypp5420 protein</fullName>
    </submittedName>
</protein>
<gene>
    <name evidence="1" type="primary">Hypp5420</name>
    <name evidence="1" type="ORF">BLAG_LOCUS2566</name>
</gene>
<reference evidence="1" key="1">
    <citation type="submission" date="2022-01" db="EMBL/GenBank/DDBJ databases">
        <authorList>
            <person name="Braso-Vives M."/>
        </authorList>
    </citation>
    <scope>NUCLEOTIDE SEQUENCE</scope>
</reference>